<keyword evidence="5" id="KW-1185">Reference proteome</keyword>
<proteinExistence type="inferred from homology"/>
<reference evidence="2 4" key="2">
    <citation type="submission" date="2018-06" db="EMBL/GenBank/DDBJ databases">
        <title>Genomic Encyclopedia of Type Strains, Phase III (KMG-III): the genomes of soil and plant-associated and newly described type strains.</title>
        <authorList>
            <person name="Whitman W."/>
        </authorList>
    </citation>
    <scope>NUCLEOTIDE SEQUENCE [LARGE SCALE GENOMIC DNA]</scope>
    <source>
        <strain evidence="2 4">CGMCC 1.15366</strain>
    </source>
</reference>
<evidence type="ECO:0000313" key="4">
    <source>
        <dbReference type="Proteomes" id="UP000249203"/>
    </source>
</evidence>
<dbReference type="GO" id="GO:0016740">
    <property type="term" value="F:transferase activity"/>
    <property type="evidence" value="ECO:0007669"/>
    <property type="project" value="UniProtKB-KW"/>
</dbReference>
<evidence type="ECO:0000313" key="5">
    <source>
        <dbReference type="Proteomes" id="UP000287865"/>
    </source>
</evidence>
<dbReference type="RefSeq" id="WP_111570377.1">
    <property type="nucleotide sequence ID" value="NZ_PIPK01000017.1"/>
</dbReference>
<comment type="similarity">
    <text evidence="1">Belongs to the transferase hexapeptide repeat family.</text>
</comment>
<evidence type="ECO:0000256" key="1">
    <source>
        <dbReference type="ARBA" id="ARBA00007274"/>
    </source>
</evidence>
<dbReference type="InterPro" id="IPR001451">
    <property type="entry name" value="Hexapep"/>
</dbReference>
<comment type="caution">
    <text evidence="2">The sequence shown here is derived from an EMBL/GenBank/DDBJ whole genome shotgun (WGS) entry which is preliminary data.</text>
</comment>
<dbReference type="EMBL" id="QLMD01000017">
    <property type="protein sequence ID" value="RAJ93627.1"/>
    <property type="molecule type" value="Genomic_DNA"/>
</dbReference>
<dbReference type="Pfam" id="PF14602">
    <property type="entry name" value="Hexapep_2"/>
    <property type="match status" value="2"/>
</dbReference>
<protein>
    <submittedName>
        <fullName evidence="2">Succinyltransferase-like protein</fullName>
    </submittedName>
    <submittedName>
        <fullName evidence="3">UDP-3-O-(3-hydroxymyristoyl)glucosamine N-acyltransferase</fullName>
    </submittedName>
</protein>
<dbReference type="EMBL" id="PIPK01000017">
    <property type="protein sequence ID" value="RUO19078.1"/>
    <property type="molecule type" value="Genomic_DNA"/>
</dbReference>
<dbReference type="PANTHER" id="PTHR43300">
    <property type="entry name" value="ACETYLTRANSFERASE"/>
    <property type="match status" value="1"/>
</dbReference>
<dbReference type="Gene3D" id="2.160.10.10">
    <property type="entry name" value="Hexapeptide repeat proteins"/>
    <property type="match status" value="1"/>
</dbReference>
<dbReference type="InterPro" id="IPR011004">
    <property type="entry name" value="Trimer_LpxA-like_sf"/>
</dbReference>
<dbReference type="Proteomes" id="UP000287865">
    <property type="component" value="Unassembled WGS sequence"/>
</dbReference>
<dbReference type="CDD" id="cd03358">
    <property type="entry name" value="LbH_WxcM_N_like"/>
    <property type="match status" value="1"/>
</dbReference>
<dbReference type="SUPFAM" id="SSF51161">
    <property type="entry name" value="Trimeric LpxA-like enzymes"/>
    <property type="match status" value="1"/>
</dbReference>
<evidence type="ECO:0000313" key="2">
    <source>
        <dbReference type="EMBL" id="RAJ93627.1"/>
    </source>
</evidence>
<dbReference type="InterPro" id="IPR050179">
    <property type="entry name" value="Trans_hexapeptide_repeat"/>
</dbReference>
<dbReference type="Pfam" id="PF00132">
    <property type="entry name" value="Hexapep"/>
    <property type="match status" value="1"/>
</dbReference>
<dbReference type="OrthoDB" id="9815592at2"/>
<evidence type="ECO:0000313" key="3">
    <source>
        <dbReference type="EMBL" id="RUO19078.1"/>
    </source>
</evidence>
<gene>
    <name evidence="2" type="ORF">B0I24_11733</name>
    <name evidence="3" type="ORF">CWE07_13290</name>
</gene>
<reference evidence="3 5" key="1">
    <citation type="journal article" date="2018" name="Front. Microbiol.">
        <title>Genome-Based Analysis Reveals the Taxonomy and Diversity of the Family Idiomarinaceae.</title>
        <authorList>
            <person name="Liu Y."/>
            <person name="Lai Q."/>
            <person name="Shao Z."/>
        </authorList>
    </citation>
    <scope>NUCLEOTIDE SEQUENCE [LARGE SCALE GENOMIC DNA]</scope>
    <source>
        <strain evidence="3 5">CF12-14</strain>
    </source>
</reference>
<sequence length="153" mass="16341">MSNLPIIKKVGFVNVEFGKVVTVVEPCNLYGCKIGDASFIGPFTEIQKDVEIGKRTKVQSHTFICELVSIGDDCFIGHGVVFVNDLFKFGGPARGDKSQWLPTQVGDRVSIGSNVTVLPVKICDDVVIGAGAVVTKDIIESGVYVGNPARKIG</sequence>
<dbReference type="AlphaFoldDB" id="A0A327WRB4"/>
<dbReference type="PANTHER" id="PTHR43300:SF4">
    <property type="entry name" value="ACYL-[ACYL-CARRIER-PROTEIN]--UDP-N-ACETYLGLUCOSAMINE O-ACYLTRANSFERASE"/>
    <property type="match status" value="1"/>
</dbReference>
<organism evidence="2 4">
    <name type="scientific">Aliidiomarina maris</name>
    <dbReference type="NCBI Taxonomy" id="531312"/>
    <lineage>
        <taxon>Bacteria</taxon>
        <taxon>Pseudomonadati</taxon>
        <taxon>Pseudomonadota</taxon>
        <taxon>Gammaproteobacteria</taxon>
        <taxon>Alteromonadales</taxon>
        <taxon>Idiomarinaceae</taxon>
        <taxon>Aliidiomarina</taxon>
    </lineage>
</organism>
<keyword evidence="2" id="KW-0808">Transferase</keyword>
<accession>A0A327WRB4</accession>
<dbReference type="Proteomes" id="UP000249203">
    <property type="component" value="Unassembled WGS sequence"/>
</dbReference>
<name>A0A327WRB4_9GAMM</name>